<evidence type="ECO:0000313" key="1">
    <source>
        <dbReference type="EMBL" id="KAH6923379.1"/>
    </source>
</evidence>
<reference evidence="1" key="1">
    <citation type="submission" date="2020-05" db="EMBL/GenBank/DDBJ databases">
        <title>Large-scale comparative analyses of tick genomes elucidate their genetic diversity and vector capacities.</title>
        <authorList>
            <person name="Jia N."/>
            <person name="Wang J."/>
            <person name="Shi W."/>
            <person name="Du L."/>
            <person name="Sun Y."/>
            <person name="Zhan W."/>
            <person name="Jiang J."/>
            <person name="Wang Q."/>
            <person name="Zhang B."/>
            <person name="Ji P."/>
            <person name="Sakyi L.B."/>
            <person name="Cui X."/>
            <person name="Yuan T."/>
            <person name="Jiang B."/>
            <person name="Yang W."/>
            <person name="Lam T.T.-Y."/>
            <person name="Chang Q."/>
            <person name="Ding S."/>
            <person name="Wang X."/>
            <person name="Zhu J."/>
            <person name="Ruan X."/>
            <person name="Zhao L."/>
            <person name="Wei J."/>
            <person name="Que T."/>
            <person name="Du C."/>
            <person name="Cheng J."/>
            <person name="Dai P."/>
            <person name="Han X."/>
            <person name="Huang E."/>
            <person name="Gao Y."/>
            <person name="Liu J."/>
            <person name="Shao H."/>
            <person name="Ye R."/>
            <person name="Li L."/>
            <person name="Wei W."/>
            <person name="Wang X."/>
            <person name="Wang C."/>
            <person name="Yang T."/>
            <person name="Huo Q."/>
            <person name="Li W."/>
            <person name="Guo W."/>
            <person name="Chen H."/>
            <person name="Zhou L."/>
            <person name="Ni X."/>
            <person name="Tian J."/>
            <person name="Zhou Y."/>
            <person name="Sheng Y."/>
            <person name="Liu T."/>
            <person name="Pan Y."/>
            <person name="Xia L."/>
            <person name="Li J."/>
            <person name="Zhao F."/>
            <person name="Cao W."/>
        </authorList>
    </citation>
    <scope>NUCLEOTIDE SEQUENCE</scope>
    <source>
        <strain evidence="1">Hyas-2018</strain>
    </source>
</reference>
<dbReference type="EMBL" id="CM023488">
    <property type="protein sequence ID" value="KAH6923379.1"/>
    <property type="molecule type" value="Genomic_DNA"/>
</dbReference>
<evidence type="ECO:0000313" key="2">
    <source>
        <dbReference type="Proteomes" id="UP000821845"/>
    </source>
</evidence>
<proteinExistence type="predicted"/>
<gene>
    <name evidence="1" type="ORF">HPB50_000506</name>
</gene>
<dbReference type="Proteomes" id="UP000821845">
    <property type="component" value="Chromosome 8"/>
</dbReference>
<protein>
    <submittedName>
        <fullName evidence="1">Uncharacterized protein</fullName>
    </submittedName>
</protein>
<organism evidence="1 2">
    <name type="scientific">Hyalomma asiaticum</name>
    <name type="common">Tick</name>
    <dbReference type="NCBI Taxonomy" id="266040"/>
    <lineage>
        <taxon>Eukaryota</taxon>
        <taxon>Metazoa</taxon>
        <taxon>Ecdysozoa</taxon>
        <taxon>Arthropoda</taxon>
        <taxon>Chelicerata</taxon>
        <taxon>Arachnida</taxon>
        <taxon>Acari</taxon>
        <taxon>Parasitiformes</taxon>
        <taxon>Ixodida</taxon>
        <taxon>Ixodoidea</taxon>
        <taxon>Ixodidae</taxon>
        <taxon>Hyalomminae</taxon>
        <taxon>Hyalomma</taxon>
    </lineage>
</organism>
<keyword evidence="2" id="KW-1185">Reference proteome</keyword>
<name>A0ACB7RS97_HYAAI</name>
<comment type="caution">
    <text evidence="1">The sequence shown here is derived from an EMBL/GenBank/DDBJ whole genome shotgun (WGS) entry which is preliminary data.</text>
</comment>
<sequence length="540" mass="60527">MGKPVQIVSIGPDQTVQLNKQELERILLAANVKDKPVAVVSIIGAFRKGKSFLLNFLLRYQRSPDKLNWMSDEDTPLTGFSWSQGSQPNTKGLHVWDEVFLVPTSSGEELAVLLMDTQGAFDSQSSADETANLFALSILTSSVQIYNISHNMREDHLQHLQLVAEYGKLVQEDTPSSPCQKLVYLIRDWEYPFEAAYGATGGRTILSKFMSMSEAQPQEKKDLRQSLSSCFSSTDCFLMPHPGEGIKKQSFDGRLRHLGDDFKRELKVFASWLMAAENLDAKEIAGEKVTCEQLMNYFTANCESVGELHQTHSVLLEEAMEVFRAAPKIGGDEVSSRYMRNLEKEIAVIFNCFSYQLQLSELEEKQRELEEDSNNLNERQRALSDREEQLQRESTQLRLHSSDIDVQQRELDENRVIFDAEMQQLRRQHRVHSENMRALDERKCRLERERRKLISQVSSMALGTGIALAAVASIAFPPVRLALGAATVGLGVLGGIGTAMADTYVGEESPDRCAEDRTFMDTFAGAVAFAATPLLGPADR</sequence>
<accession>A0ACB7RS97</accession>